<reference evidence="2 3" key="1">
    <citation type="submission" date="2024-09" db="EMBL/GenBank/DDBJ databases">
        <title>Rethinking Asexuality: The Enigmatic Case of Functional Sexual Genes in Lepraria (Stereocaulaceae).</title>
        <authorList>
            <person name="Doellman M."/>
            <person name="Sun Y."/>
            <person name="Barcenas-Pena A."/>
            <person name="Lumbsch H.T."/>
            <person name="Grewe F."/>
        </authorList>
    </citation>
    <scope>NUCLEOTIDE SEQUENCE [LARGE SCALE GENOMIC DNA]</scope>
    <source>
        <strain evidence="2 3">Grewe 0041</strain>
    </source>
</reference>
<evidence type="ECO:0000313" key="3">
    <source>
        <dbReference type="Proteomes" id="UP001590951"/>
    </source>
</evidence>
<accession>A0ABR4AE12</accession>
<protein>
    <submittedName>
        <fullName evidence="2">Uncharacterized protein</fullName>
    </submittedName>
</protein>
<feature type="region of interest" description="Disordered" evidence="1">
    <location>
        <begin position="1"/>
        <end position="102"/>
    </location>
</feature>
<evidence type="ECO:0000313" key="2">
    <source>
        <dbReference type="EMBL" id="KAL2044062.1"/>
    </source>
</evidence>
<organism evidence="2 3">
    <name type="scientific">Lepraria finkii</name>
    <dbReference type="NCBI Taxonomy" id="1340010"/>
    <lineage>
        <taxon>Eukaryota</taxon>
        <taxon>Fungi</taxon>
        <taxon>Dikarya</taxon>
        <taxon>Ascomycota</taxon>
        <taxon>Pezizomycotina</taxon>
        <taxon>Lecanoromycetes</taxon>
        <taxon>OSLEUM clade</taxon>
        <taxon>Lecanoromycetidae</taxon>
        <taxon>Lecanorales</taxon>
        <taxon>Lecanorineae</taxon>
        <taxon>Stereocaulaceae</taxon>
        <taxon>Lepraria</taxon>
    </lineage>
</organism>
<keyword evidence="3" id="KW-1185">Reference proteome</keyword>
<evidence type="ECO:0000256" key="1">
    <source>
        <dbReference type="SAM" id="MobiDB-lite"/>
    </source>
</evidence>
<dbReference type="EMBL" id="JBHFEH010000230">
    <property type="protein sequence ID" value="KAL2044062.1"/>
    <property type="molecule type" value="Genomic_DNA"/>
</dbReference>
<dbReference type="Proteomes" id="UP001590951">
    <property type="component" value="Unassembled WGS sequence"/>
</dbReference>
<gene>
    <name evidence="2" type="ORF">ABVK25_012508</name>
</gene>
<feature type="compositionally biased region" description="Polar residues" evidence="1">
    <location>
        <begin position="63"/>
        <end position="75"/>
    </location>
</feature>
<comment type="caution">
    <text evidence="2">The sequence shown here is derived from an EMBL/GenBank/DDBJ whole genome shotgun (WGS) entry which is preliminary data.</text>
</comment>
<feature type="region of interest" description="Disordered" evidence="1">
    <location>
        <begin position="199"/>
        <end position="218"/>
    </location>
</feature>
<name>A0ABR4AE12_9LECA</name>
<feature type="compositionally biased region" description="Polar residues" evidence="1">
    <location>
        <begin position="276"/>
        <end position="303"/>
    </location>
</feature>
<feature type="compositionally biased region" description="Polar residues" evidence="1">
    <location>
        <begin position="209"/>
        <end position="218"/>
    </location>
</feature>
<feature type="region of interest" description="Disordered" evidence="1">
    <location>
        <begin position="242"/>
        <end position="303"/>
    </location>
</feature>
<sequence length="349" mass="37928">MASPNHKAGLAVVVPDTNNQSPIRGKVKQHSFSSPRKPAFYLNGLTSSQESSGMPLPPFLRYTNGTTSPRQSNGTAPPRQMNGVPFQRRPSGPGPQQSNGAIPARSRLLGVDDALKYSPFSSIVPFGSDIIPTPNAYLPGSHPIFPTPQERQTARQPLDYLNEELSKTQGQSNVVPRAKDDLTSYLDQVNITDFKFKAPKRLNGKQGPPQATTNCNGRKSSLNKIGAFENVLLNATDLCHRYPTPTSPERTSPKVKSKPSQAQLDCSPKSKIPPKLTQTQQVPPATKPKVQNLQQPSPVTPSNQRFAENEAAYAQKAKAPVHAAYPSTPTQARPMPMVVIPPFIRESST</sequence>
<proteinExistence type="predicted"/>